<evidence type="ECO:0000256" key="4">
    <source>
        <dbReference type="ARBA" id="ARBA00022824"/>
    </source>
</evidence>
<dbReference type="GeneTree" id="ENSGT00390000000463"/>
<feature type="region of interest" description="Disordered" evidence="9">
    <location>
        <begin position="892"/>
        <end position="932"/>
    </location>
</feature>
<keyword evidence="3" id="KW-0812">Transmembrane</keyword>
<evidence type="ECO:0000256" key="8">
    <source>
        <dbReference type="ARBA" id="ARBA00023136"/>
    </source>
</evidence>
<feature type="region of interest" description="Disordered" evidence="9">
    <location>
        <begin position="117"/>
        <end position="158"/>
    </location>
</feature>
<keyword evidence="4" id="KW-0256">Endoplasmic reticulum</keyword>
<feature type="compositionally biased region" description="Basic and acidic residues" evidence="9">
    <location>
        <begin position="892"/>
        <end position="904"/>
    </location>
</feature>
<reference evidence="11" key="2">
    <citation type="submission" date="2025-08" db="UniProtKB">
        <authorList>
            <consortium name="Ensembl"/>
        </authorList>
    </citation>
    <scope>IDENTIFICATION</scope>
</reference>
<dbReference type="GO" id="GO:0005789">
    <property type="term" value="C:endoplasmic reticulum membrane"/>
    <property type="evidence" value="ECO:0007669"/>
    <property type="project" value="UniProtKB-SubCell"/>
</dbReference>
<feature type="compositionally biased region" description="Pro residues" evidence="9">
    <location>
        <begin position="23"/>
        <end position="32"/>
    </location>
</feature>
<evidence type="ECO:0000256" key="2">
    <source>
        <dbReference type="ARBA" id="ARBA00022448"/>
    </source>
</evidence>
<organism evidence="11 12">
    <name type="scientific">Oncorhynchus mykiss</name>
    <name type="common">Rainbow trout</name>
    <name type="synonym">Salmo gairdneri</name>
    <dbReference type="NCBI Taxonomy" id="8022"/>
    <lineage>
        <taxon>Eukaryota</taxon>
        <taxon>Metazoa</taxon>
        <taxon>Chordata</taxon>
        <taxon>Craniata</taxon>
        <taxon>Vertebrata</taxon>
        <taxon>Euteleostomi</taxon>
        <taxon>Actinopterygii</taxon>
        <taxon>Neopterygii</taxon>
        <taxon>Teleostei</taxon>
        <taxon>Protacanthopterygii</taxon>
        <taxon>Salmoniformes</taxon>
        <taxon>Salmonidae</taxon>
        <taxon>Salmoninae</taxon>
        <taxon>Oncorhynchus</taxon>
    </lineage>
</organism>
<dbReference type="AlphaFoldDB" id="A0A8C7PUP0"/>
<evidence type="ECO:0000256" key="6">
    <source>
        <dbReference type="ARBA" id="ARBA00023055"/>
    </source>
</evidence>
<dbReference type="Proteomes" id="UP000694395">
    <property type="component" value="Chromosome 13"/>
</dbReference>
<feature type="compositionally biased region" description="Basic and acidic residues" evidence="9">
    <location>
        <begin position="666"/>
        <end position="676"/>
    </location>
</feature>
<feature type="compositionally biased region" description="Basic and acidic residues" evidence="9">
    <location>
        <begin position="703"/>
        <end position="728"/>
    </location>
</feature>
<feature type="region of interest" description="Disordered" evidence="9">
    <location>
        <begin position="415"/>
        <end position="448"/>
    </location>
</feature>
<feature type="compositionally biased region" description="Acidic residues" evidence="9">
    <location>
        <begin position="912"/>
        <end position="929"/>
    </location>
</feature>
<feature type="compositionally biased region" description="Acidic residues" evidence="9">
    <location>
        <begin position="340"/>
        <end position="349"/>
    </location>
</feature>
<feature type="compositionally biased region" description="Polar residues" evidence="9">
    <location>
        <begin position="427"/>
        <end position="436"/>
    </location>
</feature>
<feature type="region of interest" description="Disordered" evidence="9">
    <location>
        <begin position="320"/>
        <end position="382"/>
    </location>
</feature>
<proteinExistence type="predicted"/>
<feature type="compositionally biased region" description="Basic and acidic residues" evidence="9">
    <location>
        <begin position="637"/>
        <end position="657"/>
    </location>
</feature>
<keyword evidence="7" id="KW-0446">Lipid-binding</keyword>
<feature type="region of interest" description="Disordered" evidence="9">
    <location>
        <begin position="196"/>
        <end position="262"/>
    </location>
</feature>
<name>A0A8C7PUP0_ONCMY</name>
<dbReference type="PANTHER" id="PTHR13466">
    <property type="entry name" value="TEX2 PROTEIN-RELATED"/>
    <property type="match status" value="1"/>
</dbReference>
<keyword evidence="5" id="KW-1133">Transmembrane helix</keyword>
<protein>
    <submittedName>
        <fullName evidence="11">Testis expressed 2</fullName>
    </submittedName>
</protein>
<comment type="subcellular location">
    <subcellularLocation>
        <location evidence="1">Endoplasmic reticulum membrane</location>
    </subcellularLocation>
</comment>
<evidence type="ECO:0000313" key="11">
    <source>
        <dbReference type="Ensembl" id="ENSOMYP00000027513.2"/>
    </source>
</evidence>
<feature type="compositionally biased region" description="Low complexity" evidence="9">
    <location>
        <begin position="142"/>
        <end position="152"/>
    </location>
</feature>
<evidence type="ECO:0000259" key="10">
    <source>
        <dbReference type="PROSITE" id="PS51847"/>
    </source>
</evidence>
<dbReference type="Ensembl" id="ENSOMYT00000030061.2">
    <property type="protein sequence ID" value="ENSOMYP00000027513.2"/>
    <property type="gene ID" value="ENSOMYG00000012939.2"/>
</dbReference>
<keyword evidence="6" id="KW-0445">Lipid transport</keyword>
<feature type="region of interest" description="Disordered" evidence="9">
    <location>
        <begin position="1"/>
        <end position="42"/>
    </location>
</feature>
<reference evidence="11" key="3">
    <citation type="submission" date="2025-09" db="UniProtKB">
        <authorList>
            <consortium name="Ensembl"/>
        </authorList>
    </citation>
    <scope>IDENTIFICATION</scope>
</reference>
<dbReference type="CDD" id="cd21675">
    <property type="entry name" value="SMP_TEX2"/>
    <property type="match status" value="1"/>
</dbReference>
<dbReference type="GO" id="GO:0006869">
    <property type="term" value="P:lipid transport"/>
    <property type="evidence" value="ECO:0007669"/>
    <property type="project" value="UniProtKB-KW"/>
</dbReference>
<evidence type="ECO:0000313" key="12">
    <source>
        <dbReference type="Proteomes" id="UP000694395"/>
    </source>
</evidence>
<keyword evidence="12" id="KW-1185">Reference proteome</keyword>
<evidence type="ECO:0000256" key="9">
    <source>
        <dbReference type="SAM" id="MobiDB-lite"/>
    </source>
</evidence>
<evidence type="ECO:0000256" key="5">
    <source>
        <dbReference type="ARBA" id="ARBA00022989"/>
    </source>
</evidence>
<accession>A0A8C7PUP0</accession>
<dbReference type="PANTHER" id="PTHR13466:SF2">
    <property type="entry name" value="TESTIS-EXPRESSED PROTEIN 2"/>
    <property type="match status" value="1"/>
</dbReference>
<evidence type="ECO:0000256" key="1">
    <source>
        <dbReference type="ARBA" id="ARBA00004586"/>
    </source>
</evidence>
<feature type="compositionally biased region" description="Polar residues" evidence="9">
    <location>
        <begin position="120"/>
        <end position="133"/>
    </location>
</feature>
<evidence type="ECO:0000256" key="7">
    <source>
        <dbReference type="ARBA" id="ARBA00023121"/>
    </source>
</evidence>
<feature type="domain" description="SMP-LTD" evidence="10">
    <location>
        <begin position="788"/>
        <end position="1064"/>
    </location>
</feature>
<feature type="region of interest" description="Disordered" evidence="9">
    <location>
        <begin position="703"/>
        <end position="747"/>
    </location>
</feature>
<dbReference type="PROSITE" id="PS51847">
    <property type="entry name" value="SMP"/>
    <property type="match status" value="1"/>
</dbReference>
<dbReference type="GO" id="GO:0008289">
    <property type="term" value="F:lipid binding"/>
    <property type="evidence" value="ECO:0007669"/>
    <property type="project" value="UniProtKB-KW"/>
</dbReference>
<keyword evidence="2" id="KW-0813">Transport</keyword>
<reference evidence="11" key="1">
    <citation type="submission" date="2020-07" db="EMBL/GenBank/DDBJ databases">
        <title>A long reads based de novo assembly of the rainbow trout Arlee double haploid line genome.</title>
        <authorList>
            <person name="Gao G."/>
            <person name="Palti Y."/>
        </authorList>
    </citation>
    <scope>NUCLEOTIDE SEQUENCE [LARGE SCALE GENOMIC DNA]</scope>
</reference>
<dbReference type="InterPro" id="IPR031468">
    <property type="entry name" value="SMP_LBD"/>
</dbReference>
<sequence>MTSQGSNSSRKDGHAADSTPSSSTPPRPPPGPKLQVQRSLSRDTITIHFSALGQEEDEELYGFGASVSSTEDQGIVTALEASEELLFEAGGIGTTTTIAVSSTTLPHSPALPILPPSMHTPLQSPPACSSWPSDHTRPMIPPTSSSTTSSPSRSAALPSKPFLSLRSLSNEMMIAPPSSAGRHRHHLMKTFVKSLSTDNTRPDHQEAPSPPSLSQQRPPPDSRVNNLQLFKQLGQPMGSTTSGGGDSKTAPSSPLTSPADGRCFFKVQEMEARIEDTRRRLSEVMCEPMQLFSKFMGGGASATHRSLSLSATELTNLAGLNGHAESNNNYSIKEEGGNSEGEEEEEETPTGEASADTIFSSPPAKSSRTSRVSSPPPLPRSSSLALGHCSMSALVRLEDEEFCELYSEGFELCTDTETPDGERPGSLQIQTGSTGVCSEAESDEEEEDLPNVPITGLLFFTCLVYSYLVFPLPPYLCAVLQGVAAGFMLAILVVWLSAPEVSSCSGTRQGRRRGEQWNVAQLDIKEPGIFKGWMNQMSSYDLEMYHATLTHSVYVRLEGSTLRLSKPNRNIARRATHNEPKPDVTYISQKIYDLTDSKIHLVPQSLARKRVWNKKYPICIELAKQDDFMSKVQAQGERPEPGEEKPAGVGEKGEKLEGPGGAGGGEEPRKPPGERDLTLFLFGRTGREKEEWFRRILVASRLKSEANKTSSEHPVGDWPHRLEAESRSSSRGSLMDEPSQKDPSLAGGVRQKMLLDYNVYMAKYVTPLPPLDSPPASSPSHSPEGSPGATKKAWVNALIGRVFWDFLGEKYWADMVSKKIQMKLSKIRLPYFMNELALTALDMGFSIPKILHASKPSVDHQGLWFDLEVSYTGSFIMTLETKMNLARLGKEGEGLGEQGKEGPRPRAYCLADSDEESSSAGSSDEEDPPEIPMDMLGAEGFVGGHRPSKIMRFVDKIAKSKYFQKATETEFIKKKIEEVSNTPLLLTVEVLECRGMLAVNIPPPPTDRIWYGFRSPPHLELKARPKLGEREVTLAHVTDWIEKKLDQEFQKIFVMPNMDDLWLPIMHSAMDTRSNANLATVTTSTDALRDPDLSEPELFDV</sequence>
<keyword evidence="8" id="KW-0472">Membrane</keyword>
<evidence type="ECO:0000256" key="3">
    <source>
        <dbReference type="ARBA" id="ARBA00022692"/>
    </source>
</evidence>
<feature type="region of interest" description="Disordered" evidence="9">
    <location>
        <begin position="630"/>
        <end position="676"/>
    </location>
</feature>